<evidence type="ECO:0000313" key="2">
    <source>
        <dbReference type="EMBL" id="KAF7437847.1"/>
    </source>
</evidence>
<evidence type="ECO:0000256" key="1">
    <source>
        <dbReference type="SAM" id="SignalP"/>
    </source>
</evidence>
<gene>
    <name evidence="2" type="ORF">H0235_000238</name>
</gene>
<dbReference type="Proteomes" id="UP000600918">
    <property type="component" value="Unassembled WGS sequence"/>
</dbReference>
<accession>A0A834PDT3</accession>
<sequence>MFARLSFEVFSLWFVLDRSAAGTPKECKRERDSEIGWLDDNREICESVRKSSDPKLGTATTALAWKFQRRIIILYELSKTTGSQRG</sequence>
<dbReference type="AlphaFoldDB" id="A0A834PDT3"/>
<comment type="caution">
    <text evidence="2">The sequence shown here is derived from an EMBL/GenBank/DDBJ whole genome shotgun (WGS) entry which is preliminary data.</text>
</comment>
<evidence type="ECO:0000313" key="3">
    <source>
        <dbReference type="Proteomes" id="UP000600918"/>
    </source>
</evidence>
<keyword evidence="3" id="KW-1185">Reference proteome</keyword>
<evidence type="ECO:0008006" key="4">
    <source>
        <dbReference type="Google" id="ProtNLM"/>
    </source>
</evidence>
<keyword evidence="1" id="KW-0732">Signal</keyword>
<feature type="signal peptide" evidence="1">
    <location>
        <begin position="1"/>
        <end position="21"/>
    </location>
</feature>
<feature type="chain" id="PRO_5033047555" description="Secreted protein" evidence="1">
    <location>
        <begin position="22"/>
        <end position="86"/>
    </location>
</feature>
<name>A0A834PDT3_VESPE</name>
<proteinExistence type="predicted"/>
<reference evidence="2" key="1">
    <citation type="journal article" date="2020" name="G3 (Bethesda)">
        <title>High-Quality Assemblies for Three Invasive Social Wasps from the &lt;i&gt;Vespula&lt;/i&gt; Genus.</title>
        <authorList>
            <person name="Harrop T.W.R."/>
            <person name="Guhlin J."/>
            <person name="McLaughlin G.M."/>
            <person name="Permina E."/>
            <person name="Stockwell P."/>
            <person name="Gilligan J."/>
            <person name="Le Lec M.F."/>
            <person name="Gruber M.A.M."/>
            <person name="Quinn O."/>
            <person name="Lovegrove M."/>
            <person name="Duncan E.J."/>
            <person name="Remnant E.J."/>
            <person name="Van Eeckhoven J."/>
            <person name="Graham B."/>
            <person name="Knapp R.A."/>
            <person name="Langford K.W."/>
            <person name="Kronenberg Z."/>
            <person name="Press M.O."/>
            <person name="Eacker S.M."/>
            <person name="Wilson-Rankin E.E."/>
            <person name="Purcell J."/>
            <person name="Lester P.J."/>
            <person name="Dearden P.K."/>
        </authorList>
    </citation>
    <scope>NUCLEOTIDE SEQUENCE</scope>
    <source>
        <strain evidence="2">Volc-1</strain>
    </source>
</reference>
<dbReference type="EMBL" id="JACSDY010000001">
    <property type="protein sequence ID" value="KAF7437847.1"/>
    <property type="molecule type" value="Genomic_DNA"/>
</dbReference>
<organism evidence="2 3">
    <name type="scientific">Vespula pensylvanica</name>
    <name type="common">Western yellow jacket</name>
    <name type="synonym">Wasp</name>
    <dbReference type="NCBI Taxonomy" id="30213"/>
    <lineage>
        <taxon>Eukaryota</taxon>
        <taxon>Metazoa</taxon>
        <taxon>Ecdysozoa</taxon>
        <taxon>Arthropoda</taxon>
        <taxon>Hexapoda</taxon>
        <taxon>Insecta</taxon>
        <taxon>Pterygota</taxon>
        <taxon>Neoptera</taxon>
        <taxon>Endopterygota</taxon>
        <taxon>Hymenoptera</taxon>
        <taxon>Apocrita</taxon>
        <taxon>Aculeata</taxon>
        <taxon>Vespoidea</taxon>
        <taxon>Vespidae</taxon>
        <taxon>Vespinae</taxon>
        <taxon>Vespula</taxon>
    </lineage>
</organism>
<protein>
    <recommendedName>
        <fullName evidence="4">Secreted protein</fullName>
    </recommendedName>
</protein>